<evidence type="ECO:0000313" key="3">
    <source>
        <dbReference type="Proteomes" id="UP000663829"/>
    </source>
</evidence>
<dbReference type="EMBL" id="CAJNOQ010020534">
    <property type="protein sequence ID" value="CAF1470616.1"/>
    <property type="molecule type" value="Genomic_DNA"/>
</dbReference>
<dbReference type="Proteomes" id="UP000663829">
    <property type="component" value="Unassembled WGS sequence"/>
</dbReference>
<accession>A0A815R100</accession>
<organism evidence="1 3">
    <name type="scientific">Didymodactylos carnosus</name>
    <dbReference type="NCBI Taxonomy" id="1234261"/>
    <lineage>
        <taxon>Eukaryota</taxon>
        <taxon>Metazoa</taxon>
        <taxon>Spiralia</taxon>
        <taxon>Gnathifera</taxon>
        <taxon>Rotifera</taxon>
        <taxon>Eurotatoria</taxon>
        <taxon>Bdelloidea</taxon>
        <taxon>Philodinida</taxon>
        <taxon>Philodinidae</taxon>
        <taxon>Didymodactylos</taxon>
    </lineage>
</organism>
<evidence type="ECO:0000313" key="2">
    <source>
        <dbReference type="EMBL" id="CAF4338412.1"/>
    </source>
</evidence>
<protein>
    <submittedName>
        <fullName evidence="1">Uncharacterized protein</fullName>
    </submittedName>
</protein>
<reference evidence="1" key="1">
    <citation type="submission" date="2021-02" db="EMBL/GenBank/DDBJ databases">
        <authorList>
            <person name="Nowell W R."/>
        </authorList>
    </citation>
    <scope>NUCLEOTIDE SEQUENCE</scope>
</reference>
<name>A0A815R100_9BILA</name>
<evidence type="ECO:0000313" key="1">
    <source>
        <dbReference type="EMBL" id="CAF1470616.1"/>
    </source>
</evidence>
<dbReference type="Proteomes" id="UP000681722">
    <property type="component" value="Unassembled WGS sequence"/>
</dbReference>
<feature type="non-terminal residue" evidence="1">
    <location>
        <position position="1"/>
    </location>
</feature>
<gene>
    <name evidence="1" type="ORF">GPM918_LOCUS35447</name>
    <name evidence="2" type="ORF">SRO942_LOCUS36164</name>
</gene>
<sequence length="327" mass="37215">NDKSKFIAPTYDPEMPVRVRQLLEKVGDEPIIKIQLGRTPVQDLPIKILDFLSDSKFSDKQLELGYDEIYHNYLLITIQNSNGPNVLQHILGTVAHSTTASTILKLEKAHRIALTYPTIPDELLSVYDIPLTPNKPLTLNRLISTASNVDKNFYNYNAAENNMCQTFVENIVDINDLTRNITDQATLNALKPQDAKALIATLGSRSNIVKAATDLGAKFDKLVFDRKIKWKNSSPKELDLLRNGDIADSESTGTVYEAILQLERNDKPIVDHFARPRRLLVDFCEPKFHRRDRSSSPMFLNRPDVYLQYMYSQDRSASHSFADYTRT</sequence>
<comment type="caution">
    <text evidence="1">The sequence shown here is derived from an EMBL/GenBank/DDBJ whole genome shotgun (WGS) entry which is preliminary data.</text>
</comment>
<keyword evidence="3" id="KW-1185">Reference proteome</keyword>
<dbReference type="AlphaFoldDB" id="A0A815R100"/>
<proteinExistence type="predicted"/>
<dbReference type="EMBL" id="CAJOBC010085999">
    <property type="protein sequence ID" value="CAF4338412.1"/>
    <property type="molecule type" value="Genomic_DNA"/>
</dbReference>
<dbReference type="OrthoDB" id="10020417at2759"/>